<dbReference type="PANTHER" id="PTHR44846">
    <property type="entry name" value="MANNOSYL-D-GLYCERATE TRANSPORT/METABOLISM SYSTEM REPRESSOR MNGR-RELATED"/>
    <property type="match status" value="1"/>
</dbReference>
<dbReference type="KEGG" id="snan:I6N98_12815"/>
<dbReference type="Pfam" id="PF00392">
    <property type="entry name" value="GntR"/>
    <property type="match status" value="1"/>
</dbReference>
<dbReference type="GO" id="GO:0003677">
    <property type="term" value="F:DNA binding"/>
    <property type="evidence" value="ECO:0007669"/>
    <property type="project" value="UniProtKB-KW"/>
</dbReference>
<dbReference type="InterPro" id="IPR028978">
    <property type="entry name" value="Chorismate_lyase_/UTRA_dom_sf"/>
</dbReference>
<dbReference type="PROSITE" id="PS50949">
    <property type="entry name" value="HTH_GNTR"/>
    <property type="match status" value="1"/>
</dbReference>
<dbReference type="SUPFAM" id="SSF46785">
    <property type="entry name" value="Winged helix' DNA-binding domain"/>
    <property type="match status" value="1"/>
</dbReference>
<accession>A0A7T4UP55</accession>
<evidence type="ECO:0000256" key="3">
    <source>
        <dbReference type="ARBA" id="ARBA00023163"/>
    </source>
</evidence>
<dbReference type="RefSeq" id="WP_198568744.1">
    <property type="nucleotide sequence ID" value="NZ_CP066167.1"/>
</dbReference>
<dbReference type="SUPFAM" id="SSF64288">
    <property type="entry name" value="Chorismate lyase-like"/>
    <property type="match status" value="1"/>
</dbReference>
<dbReference type="InterPro" id="IPR050679">
    <property type="entry name" value="Bact_HTH_transcr_reg"/>
</dbReference>
<dbReference type="SMART" id="SM00345">
    <property type="entry name" value="HTH_GNTR"/>
    <property type="match status" value="1"/>
</dbReference>
<dbReference type="InterPro" id="IPR000524">
    <property type="entry name" value="Tscrpt_reg_HTH_GntR"/>
</dbReference>
<dbReference type="InterPro" id="IPR036390">
    <property type="entry name" value="WH_DNA-bd_sf"/>
</dbReference>
<dbReference type="InterPro" id="IPR011663">
    <property type="entry name" value="UTRA"/>
</dbReference>
<evidence type="ECO:0000256" key="2">
    <source>
        <dbReference type="ARBA" id="ARBA00023125"/>
    </source>
</evidence>
<proteinExistence type="predicted"/>
<dbReference type="AlphaFoldDB" id="A0A7T4UP55"/>
<keyword evidence="2" id="KW-0238">DNA-binding</keyword>
<dbReference type="Proteomes" id="UP000596063">
    <property type="component" value="Chromosome"/>
</dbReference>
<dbReference type="PANTHER" id="PTHR44846:SF17">
    <property type="entry name" value="GNTR-FAMILY TRANSCRIPTIONAL REGULATOR"/>
    <property type="match status" value="1"/>
</dbReference>
<gene>
    <name evidence="5" type="ORF">I6N98_12815</name>
</gene>
<dbReference type="GO" id="GO:0003700">
    <property type="term" value="F:DNA-binding transcription factor activity"/>
    <property type="evidence" value="ECO:0007669"/>
    <property type="project" value="InterPro"/>
</dbReference>
<name>A0A7T4UP55_9GAMM</name>
<dbReference type="SMART" id="SM00866">
    <property type="entry name" value="UTRA"/>
    <property type="match status" value="1"/>
</dbReference>
<reference evidence="5 6" key="1">
    <citation type="submission" date="2020-12" db="EMBL/GenBank/DDBJ databases">
        <authorList>
            <person name="Shan Y."/>
        </authorList>
    </citation>
    <scope>NUCLEOTIDE SEQUENCE [LARGE SCALE GENOMIC DNA]</scope>
    <source>
        <strain evidence="6">csc3.9</strain>
    </source>
</reference>
<dbReference type="EMBL" id="CP066167">
    <property type="protein sequence ID" value="QQD17242.1"/>
    <property type="molecule type" value="Genomic_DNA"/>
</dbReference>
<dbReference type="CDD" id="cd07377">
    <property type="entry name" value="WHTH_GntR"/>
    <property type="match status" value="1"/>
</dbReference>
<organism evidence="5 6">
    <name type="scientific">Spongiibacter nanhainus</name>
    <dbReference type="NCBI Taxonomy" id="2794344"/>
    <lineage>
        <taxon>Bacteria</taxon>
        <taxon>Pseudomonadati</taxon>
        <taxon>Pseudomonadota</taxon>
        <taxon>Gammaproteobacteria</taxon>
        <taxon>Cellvibrionales</taxon>
        <taxon>Spongiibacteraceae</taxon>
        <taxon>Spongiibacter</taxon>
    </lineage>
</organism>
<dbReference type="Pfam" id="PF07702">
    <property type="entry name" value="UTRA"/>
    <property type="match status" value="1"/>
</dbReference>
<dbReference type="Gene3D" id="3.40.1410.10">
    <property type="entry name" value="Chorismate lyase-like"/>
    <property type="match status" value="1"/>
</dbReference>
<protein>
    <submittedName>
        <fullName evidence="5">GntR family transcriptional regulator</fullName>
    </submittedName>
</protein>
<dbReference type="PRINTS" id="PR00035">
    <property type="entry name" value="HTHGNTR"/>
</dbReference>
<dbReference type="InterPro" id="IPR036388">
    <property type="entry name" value="WH-like_DNA-bd_sf"/>
</dbReference>
<dbReference type="GO" id="GO:0045892">
    <property type="term" value="P:negative regulation of DNA-templated transcription"/>
    <property type="evidence" value="ECO:0007669"/>
    <property type="project" value="TreeGrafter"/>
</dbReference>
<sequence length="260" mass="28444">MVTQAQKNDLKAPLGREEGDESPLYLQLAKQLKRAILQGIFPVGARLPTEGDLGKQYGVSRHTVREALRVLRSDGLVTSKQGAGTTVAQPLDTESDIHQVMSINDLLAFAADVEFNIDDVGMQTLGSDLAAQTGLGQGEQWLRVSGLRLDRATGEPQCRTDYYIHRDYASVGRILPKHHGPVFPLLESLYGLRVVEVSQQVSAVLLNDDLAQALQAEPGSAALEVRRAYKAANGRVIQVTVNTHPASRFKHAMTMRRVRA</sequence>
<keyword evidence="3" id="KW-0804">Transcription</keyword>
<feature type="domain" description="HTH gntR-type" evidence="4">
    <location>
        <begin position="22"/>
        <end position="90"/>
    </location>
</feature>
<dbReference type="Gene3D" id="1.10.10.10">
    <property type="entry name" value="Winged helix-like DNA-binding domain superfamily/Winged helix DNA-binding domain"/>
    <property type="match status" value="1"/>
</dbReference>
<evidence type="ECO:0000256" key="1">
    <source>
        <dbReference type="ARBA" id="ARBA00023015"/>
    </source>
</evidence>
<evidence type="ECO:0000313" key="6">
    <source>
        <dbReference type="Proteomes" id="UP000596063"/>
    </source>
</evidence>
<keyword evidence="1" id="KW-0805">Transcription regulation</keyword>
<evidence type="ECO:0000313" key="5">
    <source>
        <dbReference type="EMBL" id="QQD17242.1"/>
    </source>
</evidence>
<keyword evidence="6" id="KW-1185">Reference proteome</keyword>
<evidence type="ECO:0000259" key="4">
    <source>
        <dbReference type="PROSITE" id="PS50949"/>
    </source>
</evidence>